<evidence type="ECO:0000313" key="7">
    <source>
        <dbReference type="Proteomes" id="UP000222056"/>
    </source>
</evidence>
<gene>
    <name evidence="6" type="ORF">SAMN02745716_1528</name>
</gene>
<dbReference type="Pfam" id="PF01321">
    <property type="entry name" value="Creatinase_N"/>
    <property type="match status" value="1"/>
</dbReference>
<dbReference type="InterPro" id="IPR000587">
    <property type="entry name" value="Creatinase_N"/>
</dbReference>
<dbReference type="EMBL" id="FNWJ01000002">
    <property type="protein sequence ID" value="SEH14143.1"/>
    <property type="molecule type" value="Genomic_DNA"/>
</dbReference>
<dbReference type="Gene3D" id="3.90.230.10">
    <property type="entry name" value="Creatinase/methionine aminopeptidase superfamily"/>
    <property type="match status" value="1"/>
</dbReference>
<dbReference type="AlphaFoldDB" id="A0A1H6FVV8"/>
<evidence type="ECO:0000256" key="2">
    <source>
        <dbReference type="ARBA" id="ARBA00022801"/>
    </source>
</evidence>
<feature type="domain" description="Creatinase N-terminal" evidence="5">
    <location>
        <begin position="17"/>
        <end position="140"/>
    </location>
</feature>
<keyword evidence="7" id="KW-1185">Reference proteome</keyword>
<protein>
    <submittedName>
        <fullName evidence="6">Xaa-Pro aminopeptidase</fullName>
    </submittedName>
</protein>
<dbReference type="PANTHER" id="PTHR46112:SF3">
    <property type="entry name" value="AMINOPEPTIDASE YPDF"/>
    <property type="match status" value="1"/>
</dbReference>
<comment type="similarity">
    <text evidence="3">Belongs to the peptidase M24B family.</text>
</comment>
<feature type="domain" description="Peptidase M24" evidence="4">
    <location>
        <begin position="148"/>
        <end position="349"/>
    </location>
</feature>
<dbReference type="PROSITE" id="PS00491">
    <property type="entry name" value="PROLINE_PEPTIDASE"/>
    <property type="match status" value="1"/>
</dbReference>
<evidence type="ECO:0000256" key="1">
    <source>
        <dbReference type="ARBA" id="ARBA00022723"/>
    </source>
</evidence>
<dbReference type="Pfam" id="PF00557">
    <property type="entry name" value="Peptidase_M24"/>
    <property type="match status" value="1"/>
</dbReference>
<dbReference type="GO" id="GO:0046872">
    <property type="term" value="F:metal ion binding"/>
    <property type="evidence" value="ECO:0007669"/>
    <property type="project" value="UniProtKB-KW"/>
</dbReference>
<dbReference type="InterPro" id="IPR000994">
    <property type="entry name" value="Pept_M24"/>
</dbReference>
<organism evidence="6 7">
    <name type="scientific">Thermoleophilum album</name>
    <dbReference type="NCBI Taxonomy" id="29539"/>
    <lineage>
        <taxon>Bacteria</taxon>
        <taxon>Bacillati</taxon>
        <taxon>Actinomycetota</taxon>
        <taxon>Thermoleophilia</taxon>
        <taxon>Thermoleophilales</taxon>
        <taxon>Thermoleophilaceae</taxon>
        <taxon>Thermoleophilum</taxon>
    </lineage>
</organism>
<evidence type="ECO:0000256" key="3">
    <source>
        <dbReference type="RuleBase" id="RU000590"/>
    </source>
</evidence>
<reference evidence="7" key="1">
    <citation type="submission" date="2016-10" db="EMBL/GenBank/DDBJ databases">
        <authorList>
            <person name="Varghese N."/>
            <person name="Submissions S."/>
        </authorList>
    </citation>
    <scope>NUCLEOTIDE SEQUENCE [LARGE SCALE GENOMIC DNA]</scope>
    <source>
        <strain evidence="7">ATCC 35263</strain>
    </source>
</reference>
<dbReference type="GO" id="GO:0004177">
    <property type="term" value="F:aminopeptidase activity"/>
    <property type="evidence" value="ECO:0007669"/>
    <property type="project" value="UniProtKB-KW"/>
</dbReference>
<keyword evidence="6" id="KW-0645">Protease</keyword>
<evidence type="ECO:0000259" key="5">
    <source>
        <dbReference type="Pfam" id="PF01321"/>
    </source>
</evidence>
<evidence type="ECO:0000259" key="4">
    <source>
        <dbReference type="Pfam" id="PF00557"/>
    </source>
</evidence>
<dbReference type="InterPro" id="IPR001131">
    <property type="entry name" value="Peptidase_M24B_aminopep-P_CS"/>
</dbReference>
<dbReference type="STRING" id="29539.SAMN02745716_1528"/>
<sequence length="367" mass="39675">MSATTGKQSAEQRFAQRVEGALAAIAERQLDTLLVTNLVDVRYLSNFSGTNGALVLGAEERVFITDFRYTEQARAELRGGFEIVEESTDMMRAIARHLRGRAGFDEAHLTVRAHRRLAEAVGEQIELVPVSGVVAALRRVKDEAEVAAIAAAAELADEALRRLLQQPVVGRSERELAWALEREMRELGAEGVAFPPIVASGPHSALPHARPREVPVERGSLLLFDWGARVDGYCSDCTRTFAVGAVGEEEVEIYELVLRAQRAALEQARAGTGCAELDGVARAVIEEAGHGERFGHGLGHGVGLEVHEEPRVARSGEGKLTAGEVVTIEPGVYLPGRFGVRIEDLVVIGEQGPRVLSGIDKELQTIE</sequence>
<evidence type="ECO:0000313" key="6">
    <source>
        <dbReference type="EMBL" id="SEH14143.1"/>
    </source>
</evidence>
<dbReference type="SUPFAM" id="SSF53092">
    <property type="entry name" value="Creatinase/prolidase N-terminal domain"/>
    <property type="match status" value="1"/>
</dbReference>
<dbReference type="InterPro" id="IPR050659">
    <property type="entry name" value="Peptidase_M24B"/>
</dbReference>
<accession>A0A1H6FVV8</accession>
<dbReference type="RefSeq" id="WP_218138329.1">
    <property type="nucleotide sequence ID" value="NZ_FNWJ01000002.1"/>
</dbReference>
<dbReference type="Proteomes" id="UP000222056">
    <property type="component" value="Unassembled WGS sequence"/>
</dbReference>
<keyword evidence="1 3" id="KW-0479">Metal-binding</keyword>
<keyword evidence="6" id="KW-0031">Aminopeptidase</keyword>
<name>A0A1H6FVV8_THEAL</name>
<dbReference type="PANTHER" id="PTHR46112">
    <property type="entry name" value="AMINOPEPTIDASE"/>
    <property type="match status" value="1"/>
</dbReference>
<keyword evidence="2" id="KW-0378">Hydrolase</keyword>
<dbReference type="Gene3D" id="3.40.350.10">
    <property type="entry name" value="Creatinase/prolidase N-terminal domain"/>
    <property type="match status" value="1"/>
</dbReference>
<dbReference type="SUPFAM" id="SSF55920">
    <property type="entry name" value="Creatinase/aminopeptidase"/>
    <property type="match status" value="1"/>
</dbReference>
<dbReference type="InterPro" id="IPR029149">
    <property type="entry name" value="Creatin/AminoP/Spt16_N"/>
</dbReference>
<dbReference type="InterPro" id="IPR036005">
    <property type="entry name" value="Creatinase/aminopeptidase-like"/>
</dbReference>
<proteinExistence type="inferred from homology"/>